<feature type="signal peptide" evidence="1">
    <location>
        <begin position="1"/>
        <end position="27"/>
    </location>
</feature>
<accession>A0A6G6WCE4</accession>
<feature type="chain" id="PRO_5026115177" description="C1q domain-containing protein" evidence="1">
    <location>
        <begin position="28"/>
        <end position="210"/>
    </location>
</feature>
<keyword evidence="1" id="KW-0732">Signal</keyword>
<dbReference type="Proteomes" id="UP000502996">
    <property type="component" value="Chromosome"/>
</dbReference>
<evidence type="ECO:0000256" key="1">
    <source>
        <dbReference type="SAM" id="SignalP"/>
    </source>
</evidence>
<evidence type="ECO:0000313" key="3">
    <source>
        <dbReference type="Proteomes" id="UP000502996"/>
    </source>
</evidence>
<proteinExistence type="predicted"/>
<organism evidence="2 3">
    <name type="scientific">Nocardioides anomalus</name>
    <dbReference type="NCBI Taxonomy" id="2712223"/>
    <lineage>
        <taxon>Bacteria</taxon>
        <taxon>Bacillati</taxon>
        <taxon>Actinomycetota</taxon>
        <taxon>Actinomycetes</taxon>
        <taxon>Propionibacteriales</taxon>
        <taxon>Nocardioidaceae</taxon>
        <taxon>Nocardioides</taxon>
    </lineage>
</organism>
<protein>
    <recommendedName>
        <fullName evidence="4">C1q domain-containing protein</fullName>
    </recommendedName>
</protein>
<evidence type="ECO:0008006" key="4">
    <source>
        <dbReference type="Google" id="ProtNLM"/>
    </source>
</evidence>
<sequence length="210" mass="21043">MTRTRVAVAVAVALVIGVLLGSGVAPAAASGLTKKAVKKLAASVVEKQAPGLSVARASTADRAATALDAQAVGGLPASALQTPVFQYRLPTTTTPTANLNYVFPGLPAGRYVVSYSASFDVSSNVTALFCQLSSDSGATRLAFSAVEGGTAYTISCSGSTALEVAAGSTLRFRAEGNGSTIRSVPSPQTPNTVTFTRVDTITSAAAVSAP</sequence>
<keyword evidence="3" id="KW-1185">Reference proteome</keyword>
<dbReference type="RefSeq" id="WP_165230929.1">
    <property type="nucleotide sequence ID" value="NZ_CP049257.1"/>
</dbReference>
<dbReference type="KEGG" id="nano:G5V58_08195"/>
<dbReference type="AlphaFoldDB" id="A0A6G6WCE4"/>
<name>A0A6G6WCE4_9ACTN</name>
<evidence type="ECO:0000313" key="2">
    <source>
        <dbReference type="EMBL" id="QIG42765.1"/>
    </source>
</evidence>
<gene>
    <name evidence="2" type="ORF">G5V58_08195</name>
</gene>
<dbReference type="EMBL" id="CP049257">
    <property type="protein sequence ID" value="QIG42765.1"/>
    <property type="molecule type" value="Genomic_DNA"/>
</dbReference>
<reference evidence="2 3" key="1">
    <citation type="submission" date="2020-02" db="EMBL/GenBank/DDBJ databases">
        <title>Full genome sequence of Nocardioides sp. R-3366.</title>
        <authorList>
            <person name="Im W.-T."/>
        </authorList>
    </citation>
    <scope>NUCLEOTIDE SEQUENCE [LARGE SCALE GENOMIC DNA]</scope>
    <source>
        <strain evidence="2 3">R-3366</strain>
    </source>
</reference>